<keyword evidence="4" id="KW-1185">Reference proteome</keyword>
<feature type="transmembrane region" description="Helical" evidence="2">
    <location>
        <begin position="141"/>
        <end position="163"/>
    </location>
</feature>
<comment type="caution">
    <text evidence="3">The sequence shown here is derived from an EMBL/GenBank/DDBJ whole genome shotgun (WGS) entry which is preliminary data.</text>
</comment>
<evidence type="ECO:0000313" key="3">
    <source>
        <dbReference type="EMBL" id="KXI28625.1"/>
    </source>
</evidence>
<keyword evidence="2" id="KW-1133">Transmembrane helix</keyword>
<dbReference type="EMBL" id="LSNE01000006">
    <property type="protein sequence ID" value="KXI28625.1"/>
    <property type="molecule type" value="Genomic_DNA"/>
</dbReference>
<gene>
    <name evidence="3" type="ORF">AX660_16195</name>
</gene>
<organism evidence="3 4">
    <name type="scientific">Paraglaciecola hydrolytica</name>
    <dbReference type="NCBI Taxonomy" id="1799789"/>
    <lineage>
        <taxon>Bacteria</taxon>
        <taxon>Pseudomonadati</taxon>
        <taxon>Pseudomonadota</taxon>
        <taxon>Gammaproteobacteria</taxon>
        <taxon>Alteromonadales</taxon>
        <taxon>Alteromonadaceae</taxon>
        <taxon>Paraglaciecola</taxon>
    </lineage>
</organism>
<feature type="compositionally biased region" description="Basic and acidic residues" evidence="1">
    <location>
        <begin position="519"/>
        <end position="539"/>
    </location>
</feature>
<evidence type="ECO:0000313" key="4">
    <source>
        <dbReference type="Proteomes" id="UP000070299"/>
    </source>
</evidence>
<dbReference type="Proteomes" id="UP000070299">
    <property type="component" value="Unassembled WGS sequence"/>
</dbReference>
<dbReference type="RefSeq" id="WP_068377723.1">
    <property type="nucleotide sequence ID" value="NZ_LSNE01000006.1"/>
</dbReference>
<evidence type="ECO:0000256" key="1">
    <source>
        <dbReference type="SAM" id="MobiDB-lite"/>
    </source>
</evidence>
<dbReference type="STRING" id="1799789.AX660_16195"/>
<keyword evidence="2" id="KW-0472">Membrane</keyword>
<protein>
    <recommendedName>
        <fullName evidence="5">DUF4175 domain-containing protein</fullName>
    </recommendedName>
</protein>
<proteinExistence type="predicted"/>
<sequence length="784" mass="88114">MTSHAIPAQAQLLTRLHSQLQQHRQQVILYRLLQSLPAVLVVLALTYAFSSSFLYSSLGAVAIASIIIWRLVRSTELADIHLQNYLLHLNRCYPELEESAQLLSRNPQELSLLQQLQQNKVSALLTTLLERNKALANTDYGLKYPLILSVVCLIVLITVYVLADKLELPVWDSIQTTTDLKQTEQQAELPDGISSLKISVQPPIYAQLPIQDSEELNISLLAGSVVKWQLAFKQTSSDTNYKIELSSGETLPLTAQDSGLFTASTTINQSAIYTISSARGSSPTSKLDGVYTLKVTADKAPQIRFLRPTSTTTEIAKDGLAELETEVLVTDDFALSKVRIQASIAKGSGEGVKFRDQEFEFDRMELIEGKTHYFKRWKLIELDMEPGDEMYFSVLASDNREPEPQLTRSPSKIIRWLEEEQSELATDGILMDVMTEYFKSQRQIIIETEQLLVDKERLELVEFKRLSTELGFAQSDLKQKYGQYVGDEFAEGTLHTMEAGPALPEQLHEDDHGEDDDDHNDHASAETHEHEPEPQDTLDRSGASALIAQYGHNHGEAELGFTGFKGQPSPTALMKQAIANMWNAELHLMMSEPAQALPYEKQALKFLTQAKQAERIYVKRLGFEPPPVSESRRYQGELKDIKETSQQQQSVMPFAQQQLLSDSINTLQFYLDSALSFDNSNKSSDVNALQYQALTRLLQGELESAPDNIQHIATLEKLSIDSTQLKQDCHSCIKQLQQKLWSLLPAVVASPTQQTTGFLLANPAVTDYQQFLQDQLILLREQKQ</sequence>
<keyword evidence="2" id="KW-0812">Transmembrane</keyword>
<feature type="transmembrane region" description="Helical" evidence="2">
    <location>
        <begin position="53"/>
        <end position="72"/>
    </location>
</feature>
<accession>A0A136A072</accession>
<feature type="transmembrane region" description="Helical" evidence="2">
    <location>
        <begin position="28"/>
        <end position="47"/>
    </location>
</feature>
<dbReference type="AlphaFoldDB" id="A0A136A072"/>
<dbReference type="OrthoDB" id="780137at2"/>
<reference evidence="4" key="1">
    <citation type="submission" date="2016-02" db="EMBL/GenBank/DDBJ databases">
        <authorList>
            <person name="Schultz-Johansen M."/>
            <person name="Glaring M.A."/>
            <person name="Bech P.K."/>
            <person name="Stougaard P."/>
        </authorList>
    </citation>
    <scope>NUCLEOTIDE SEQUENCE [LARGE SCALE GENOMIC DNA]</scope>
    <source>
        <strain evidence="4">S66</strain>
    </source>
</reference>
<evidence type="ECO:0000256" key="2">
    <source>
        <dbReference type="SAM" id="Phobius"/>
    </source>
</evidence>
<name>A0A136A072_9ALTE</name>
<feature type="region of interest" description="Disordered" evidence="1">
    <location>
        <begin position="505"/>
        <end position="539"/>
    </location>
</feature>
<evidence type="ECO:0008006" key="5">
    <source>
        <dbReference type="Google" id="ProtNLM"/>
    </source>
</evidence>